<keyword evidence="1" id="KW-1133">Transmembrane helix</keyword>
<reference evidence="2 3" key="1">
    <citation type="submission" date="2016-12" db="EMBL/GenBank/DDBJ databases">
        <title>The whole genome sequencing and assembly of Bacillus cohnii DSM 6307T strain.</title>
        <authorList>
            <person name="Lee Y.-J."/>
            <person name="Yi H."/>
            <person name="Bahn Y.-S."/>
            <person name="Kim J.F."/>
            <person name="Lee D.-W."/>
        </authorList>
    </citation>
    <scope>NUCLEOTIDE SEQUENCE [LARGE SCALE GENOMIC DNA]</scope>
    <source>
        <strain evidence="2 3">DSM 6307</strain>
    </source>
</reference>
<evidence type="ECO:0000313" key="3">
    <source>
        <dbReference type="Proteomes" id="UP000215224"/>
    </source>
</evidence>
<dbReference type="Proteomes" id="UP000215224">
    <property type="component" value="Chromosome"/>
</dbReference>
<feature type="transmembrane region" description="Helical" evidence="1">
    <location>
        <begin position="21"/>
        <end position="44"/>
    </location>
</feature>
<keyword evidence="1" id="KW-0472">Membrane</keyword>
<dbReference type="EMBL" id="CP018866">
    <property type="protein sequence ID" value="AST93456.1"/>
    <property type="molecule type" value="Genomic_DNA"/>
</dbReference>
<name>A0A223KVH3_9BACI</name>
<dbReference type="InterPro" id="IPR035324">
    <property type="entry name" value="DUF5381"/>
</dbReference>
<dbReference type="RefSeq" id="WP_066419969.1">
    <property type="nucleotide sequence ID" value="NZ_CP018866.1"/>
</dbReference>
<keyword evidence="3" id="KW-1185">Reference proteome</keyword>
<evidence type="ECO:0000313" key="2">
    <source>
        <dbReference type="EMBL" id="AST93456.1"/>
    </source>
</evidence>
<dbReference type="Pfam" id="PF17353">
    <property type="entry name" value="DUF5381"/>
    <property type="match status" value="1"/>
</dbReference>
<keyword evidence="1" id="KW-0812">Transmembrane</keyword>
<accession>A0A223KVH3</accession>
<dbReference type="STRING" id="1314751.GCA_001591425_03972"/>
<organism evidence="2 3">
    <name type="scientific">Sutcliffiella cohnii</name>
    <dbReference type="NCBI Taxonomy" id="33932"/>
    <lineage>
        <taxon>Bacteria</taxon>
        <taxon>Bacillati</taxon>
        <taxon>Bacillota</taxon>
        <taxon>Bacilli</taxon>
        <taxon>Bacillales</taxon>
        <taxon>Bacillaceae</taxon>
        <taxon>Sutcliffiella</taxon>
    </lineage>
</organism>
<evidence type="ECO:0000256" key="1">
    <source>
        <dbReference type="SAM" id="Phobius"/>
    </source>
</evidence>
<protein>
    <recommendedName>
        <fullName evidence="4">DUF304 domain-containing protein</fullName>
    </recommendedName>
</protein>
<feature type="transmembrane region" description="Helical" evidence="1">
    <location>
        <begin position="50"/>
        <end position="72"/>
    </location>
</feature>
<sequence length="180" mass="20361">MNDNMFSHIKQENNKVELYYHHFNSGCALFAGFLLIAMCIAIFFILPNSIILALLGIVVSIIGLVFFGAFIIKILSVMSKGKTLVTIENNRICNVKHDIPLSDVTAVRFGWQFGVFKCIFLTANNKKTYRFSTYNFVPDTEIELFVDKFIVPLAAPNVVVEGREKLAHHDVQNMAKNKQV</sequence>
<dbReference type="AlphaFoldDB" id="A0A223KVH3"/>
<gene>
    <name evidence="2" type="ORF">BC6307_20385</name>
</gene>
<dbReference type="KEGG" id="bcoh:BC6307_20385"/>
<proteinExistence type="predicted"/>
<evidence type="ECO:0008006" key="4">
    <source>
        <dbReference type="Google" id="ProtNLM"/>
    </source>
</evidence>